<proteinExistence type="predicted"/>
<dbReference type="EMBL" id="MT143893">
    <property type="protein sequence ID" value="QJB05003.1"/>
    <property type="molecule type" value="Genomic_DNA"/>
</dbReference>
<gene>
    <name evidence="1" type="ORF">MM171A00247_0054</name>
    <name evidence="2" type="ORF">MM171B00144_0042</name>
</gene>
<organism evidence="1">
    <name type="scientific">viral metagenome</name>
    <dbReference type="NCBI Taxonomy" id="1070528"/>
    <lineage>
        <taxon>unclassified sequences</taxon>
        <taxon>metagenomes</taxon>
        <taxon>organismal metagenomes</taxon>
    </lineage>
</organism>
<dbReference type="EMBL" id="MT143700">
    <property type="protein sequence ID" value="QJA43340.1"/>
    <property type="molecule type" value="Genomic_DNA"/>
</dbReference>
<accession>A0A6H1Z813</accession>
<sequence>MIIFNASKLRSLIKKSGLSYRKIALEMQKKTGAYICWETLRKLAEGITSIPLTSTSIIIANFFETDIEDLYIERENK</sequence>
<evidence type="ECO:0000313" key="1">
    <source>
        <dbReference type="EMBL" id="QJA43340.1"/>
    </source>
</evidence>
<evidence type="ECO:0000313" key="2">
    <source>
        <dbReference type="EMBL" id="QJB05003.1"/>
    </source>
</evidence>
<name>A0A6H1Z813_9ZZZZ</name>
<dbReference type="AlphaFoldDB" id="A0A6H1Z813"/>
<reference evidence="1" key="1">
    <citation type="submission" date="2020-03" db="EMBL/GenBank/DDBJ databases">
        <title>The deep terrestrial virosphere.</title>
        <authorList>
            <person name="Holmfeldt K."/>
            <person name="Nilsson E."/>
            <person name="Simone D."/>
            <person name="Lopez-Fernandez M."/>
            <person name="Wu X."/>
            <person name="de Brujin I."/>
            <person name="Lundin D."/>
            <person name="Andersson A."/>
            <person name="Bertilsson S."/>
            <person name="Dopson M."/>
        </authorList>
    </citation>
    <scope>NUCLEOTIDE SEQUENCE</scope>
    <source>
        <strain evidence="1">MM171A00247</strain>
        <strain evidence="2">MM171B00144</strain>
    </source>
</reference>
<protein>
    <submittedName>
        <fullName evidence="1">Uncharacterized protein</fullName>
    </submittedName>
</protein>